<dbReference type="RefSeq" id="WP_206191614.1">
    <property type="nucleotide sequence ID" value="NZ_JABAFA010000076.1"/>
</dbReference>
<dbReference type="EMBL" id="JABAFA010000076">
    <property type="protein sequence ID" value="NMD99896.1"/>
    <property type="molecule type" value="Genomic_DNA"/>
</dbReference>
<gene>
    <name evidence="1" type="ORF">HF878_10625</name>
</gene>
<dbReference type="AlphaFoldDB" id="A0A848B8W8"/>
<dbReference type="InterPro" id="IPR013324">
    <property type="entry name" value="RNA_pol_sigma_r3/r4-like"/>
</dbReference>
<accession>A0A848B8W8</accession>
<sequence length="99" mass="11535">PYPAIRDNYRPNTISWDKLVEDCGEESQPDEHNQLEVKMELQAVMQEIDAVNPKFTQAIILKSRGYSAREIAEMMHDTERNIYYFIAEAKKIGAIFKNK</sequence>
<feature type="non-terminal residue" evidence="1">
    <location>
        <position position="1"/>
    </location>
</feature>
<evidence type="ECO:0000313" key="1">
    <source>
        <dbReference type="EMBL" id="NMD99896.1"/>
    </source>
</evidence>
<comment type="caution">
    <text evidence="1">The sequence shown here is derived from an EMBL/GenBank/DDBJ whole genome shotgun (WGS) entry which is preliminary data.</text>
</comment>
<dbReference type="SUPFAM" id="SSF88659">
    <property type="entry name" value="Sigma3 and sigma4 domains of RNA polymerase sigma factors"/>
    <property type="match status" value="1"/>
</dbReference>
<keyword evidence="2" id="KW-1185">Reference proteome</keyword>
<evidence type="ECO:0008006" key="3">
    <source>
        <dbReference type="Google" id="ProtNLM"/>
    </source>
</evidence>
<name>A0A848B8W8_9FIRM</name>
<organism evidence="1 2">
    <name type="scientific">Selenomonas bovis</name>
    <dbReference type="NCBI Taxonomy" id="416586"/>
    <lineage>
        <taxon>Bacteria</taxon>
        <taxon>Bacillati</taxon>
        <taxon>Bacillota</taxon>
        <taxon>Negativicutes</taxon>
        <taxon>Selenomonadales</taxon>
        <taxon>Selenomonadaceae</taxon>
        <taxon>Selenomonas</taxon>
    </lineage>
</organism>
<proteinExistence type="predicted"/>
<reference evidence="1 2" key="1">
    <citation type="submission" date="2020-04" db="EMBL/GenBank/DDBJ databases">
        <authorList>
            <person name="Hitch T.C.A."/>
            <person name="Wylensek D."/>
            <person name="Clavel T."/>
        </authorList>
    </citation>
    <scope>NUCLEOTIDE SEQUENCE [LARGE SCALE GENOMIC DNA]</scope>
    <source>
        <strain evidence="1 2">PG-130-P53-12</strain>
    </source>
</reference>
<evidence type="ECO:0000313" key="2">
    <source>
        <dbReference type="Proteomes" id="UP000543804"/>
    </source>
</evidence>
<dbReference type="Proteomes" id="UP000543804">
    <property type="component" value="Unassembled WGS sequence"/>
</dbReference>
<protein>
    <recommendedName>
        <fullName evidence="3">Sigma-70 family RNA polymerase sigma factor</fullName>
    </recommendedName>
</protein>